<evidence type="ECO:0000313" key="2">
    <source>
        <dbReference type="EMBL" id="KAG2613510.1"/>
    </source>
</evidence>
<gene>
    <name evidence="2" type="ORF">PVAP13_4KG356188</name>
</gene>
<proteinExistence type="predicted"/>
<name>A0A8T0TRQ5_PANVG</name>
<feature type="compositionally biased region" description="Low complexity" evidence="1">
    <location>
        <begin position="51"/>
        <end position="61"/>
    </location>
</feature>
<sequence>MLSPRDSGKPVEQVHRTLLSARSPVDAVADSSIARQPIPTQLKSPTPPASSPAGRSPPGRALPGCVSPAPQRCPVPVCHVRRRSILVRARVHSTHPCQHANKYAATATHAARRSTCSAVLPGTVRGAKQSKQSADAASPGSGSCAVRLSSSAITASPPCAVVRRRAPRRLRRPRSVRRRRQEGGERECVARRRPR</sequence>
<accession>A0A8T0TRQ5</accession>
<feature type="region of interest" description="Disordered" evidence="1">
    <location>
        <begin position="18"/>
        <end position="63"/>
    </location>
</feature>
<keyword evidence="3" id="KW-1185">Reference proteome</keyword>
<organism evidence="2 3">
    <name type="scientific">Panicum virgatum</name>
    <name type="common">Blackwell switchgrass</name>
    <dbReference type="NCBI Taxonomy" id="38727"/>
    <lineage>
        <taxon>Eukaryota</taxon>
        <taxon>Viridiplantae</taxon>
        <taxon>Streptophyta</taxon>
        <taxon>Embryophyta</taxon>
        <taxon>Tracheophyta</taxon>
        <taxon>Spermatophyta</taxon>
        <taxon>Magnoliopsida</taxon>
        <taxon>Liliopsida</taxon>
        <taxon>Poales</taxon>
        <taxon>Poaceae</taxon>
        <taxon>PACMAD clade</taxon>
        <taxon>Panicoideae</taxon>
        <taxon>Panicodae</taxon>
        <taxon>Paniceae</taxon>
        <taxon>Panicinae</taxon>
        <taxon>Panicum</taxon>
        <taxon>Panicum sect. Hiantes</taxon>
    </lineage>
</organism>
<dbReference type="EMBL" id="CM029043">
    <property type="protein sequence ID" value="KAG2613510.1"/>
    <property type="molecule type" value="Genomic_DNA"/>
</dbReference>
<evidence type="ECO:0000256" key="1">
    <source>
        <dbReference type="SAM" id="MobiDB-lite"/>
    </source>
</evidence>
<comment type="caution">
    <text evidence="2">The sequence shown here is derived from an EMBL/GenBank/DDBJ whole genome shotgun (WGS) entry which is preliminary data.</text>
</comment>
<reference evidence="2" key="1">
    <citation type="submission" date="2020-05" db="EMBL/GenBank/DDBJ databases">
        <title>WGS assembly of Panicum virgatum.</title>
        <authorList>
            <person name="Lovell J.T."/>
            <person name="Jenkins J."/>
            <person name="Shu S."/>
            <person name="Juenger T.E."/>
            <person name="Schmutz J."/>
        </authorList>
    </citation>
    <scope>NUCLEOTIDE SEQUENCE</scope>
    <source>
        <strain evidence="2">AP13</strain>
    </source>
</reference>
<dbReference type="AlphaFoldDB" id="A0A8T0TRQ5"/>
<dbReference type="Proteomes" id="UP000823388">
    <property type="component" value="Chromosome 4K"/>
</dbReference>
<protein>
    <submittedName>
        <fullName evidence="2">Uncharacterized protein</fullName>
    </submittedName>
</protein>
<feature type="region of interest" description="Disordered" evidence="1">
    <location>
        <begin position="164"/>
        <end position="195"/>
    </location>
</feature>
<feature type="compositionally biased region" description="Basic residues" evidence="1">
    <location>
        <begin position="164"/>
        <end position="180"/>
    </location>
</feature>
<feature type="compositionally biased region" description="Basic and acidic residues" evidence="1">
    <location>
        <begin position="181"/>
        <end position="195"/>
    </location>
</feature>
<evidence type="ECO:0000313" key="3">
    <source>
        <dbReference type="Proteomes" id="UP000823388"/>
    </source>
</evidence>